<dbReference type="InterPro" id="IPR001433">
    <property type="entry name" value="OxRdtase_FAD/NAD-bd"/>
</dbReference>
<evidence type="ECO:0000256" key="1">
    <source>
        <dbReference type="ARBA" id="ARBA00034078"/>
    </source>
</evidence>
<dbReference type="InterPro" id="IPR036010">
    <property type="entry name" value="2Fe-2S_ferredoxin-like_sf"/>
</dbReference>
<dbReference type="Pfam" id="PF00175">
    <property type="entry name" value="NAD_binding_1"/>
    <property type="match status" value="1"/>
</dbReference>
<keyword evidence="5" id="KW-1185">Reference proteome</keyword>
<comment type="cofactor">
    <cofactor evidence="1">
        <name>[2Fe-2S] cluster</name>
        <dbReference type="ChEBI" id="CHEBI:190135"/>
    </cofactor>
</comment>
<dbReference type="SUPFAM" id="SSF63380">
    <property type="entry name" value="Riboflavin synthase domain-like"/>
    <property type="match status" value="1"/>
</dbReference>
<dbReference type="PROSITE" id="PS51085">
    <property type="entry name" value="2FE2S_FER_2"/>
    <property type="match status" value="1"/>
</dbReference>
<dbReference type="InterPro" id="IPR050415">
    <property type="entry name" value="MRET"/>
</dbReference>
<dbReference type="HOGENOM" id="CLU_003827_7_0_6"/>
<dbReference type="PROSITE" id="PS00197">
    <property type="entry name" value="2FE2S_FER_1"/>
    <property type="match status" value="1"/>
</dbReference>
<name>I3CC26_9GAMM</name>
<feature type="domain" description="FAD-binding FR-type" evidence="3">
    <location>
        <begin position="98"/>
        <end position="198"/>
    </location>
</feature>
<dbReference type="InterPro" id="IPR006058">
    <property type="entry name" value="2Fe2S_fd_BS"/>
</dbReference>
<dbReference type="InterPro" id="IPR017938">
    <property type="entry name" value="Riboflavin_synthase-like_b-brl"/>
</dbReference>
<evidence type="ECO:0000313" key="4">
    <source>
        <dbReference type="EMBL" id="EIJ41169.1"/>
    </source>
</evidence>
<dbReference type="InterPro" id="IPR012675">
    <property type="entry name" value="Beta-grasp_dom_sf"/>
</dbReference>
<dbReference type="InterPro" id="IPR001709">
    <property type="entry name" value="Flavoprot_Pyr_Nucl_cyt_Rdtase"/>
</dbReference>
<dbReference type="PRINTS" id="PR00410">
    <property type="entry name" value="PHEHYDRXLASE"/>
</dbReference>
<dbReference type="InterPro" id="IPR008333">
    <property type="entry name" value="Cbr1-like_FAD-bd_dom"/>
</dbReference>
<dbReference type="EMBL" id="JH600070">
    <property type="protein sequence ID" value="EIJ41169.1"/>
    <property type="molecule type" value="Genomic_DNA"/>
</dbReference>
<dbReference type="eggNOG" id="COG0543">
    <property type="taxonomic scope" value="Bacteria"/>
</dbReference>
<dbReference type="GO" id="GO:0051537">
    <property type="term" value="F:2 iron, 2 sulfur cluster binding"/>
    <property type="evidence" value="ECO:0007669"/>
    <property type="project" value="InterPro"/>
</dbReference>
<evidence type="ECO:0000259" key="3">
    <source>
        <dbReference type="PROSITE" id="PS51384"/>
    </source>
</evidence>
<dbReference type="Pfam" id="PF00111">
    <property type="entry name" value="Fer2"/>
    <property type="match status" value="1"/>
</dbReference>
<dbReference type="Pfam" id="PF00970">
    <property type="entry name" value="FAD_binding_6"/>
    <property type="match status" value="1"/>
</dbReference>
<dbReference type="Proteomes" id="UP000005744">
    <property type="component" value="Unassembled WGS sequence"/>
</dbReference>
<proteinExistence type="predicted"/>
<protein>
    <submittedName>
        <fullName evidence="4">2-polyprenylphenol hydroxylase-like oxidoreductase</fullName>
    </submittedName>
</protein>
<dbReference type="CDD" id="cd06189">
    <property type="entry name" value="flavin_oxioreductase"/>
    <property type="match status" value="1"/>
</dbReference>
<dbReference type="Gene3D" id="3.40.50.80">
    <property type="entry name" value="Nucleotide-binding domain of ferredoxin-NADP reductase (FNR) module"/>
    <property type="match status" value="1"/>
</dbReference>
<dbReference type="OrthoDB" id="9806195at2"/>
<dbReference type="SUPFAM" id="SSF54292">
    <property type="entry name" value="2Fe-2S ferredoxin-like"/>
    <property type="match status" value="1"/>
</dbReference>
<evidence type="ECO:0000313" key="5">
    <source>
        <dbReference type="Proteomes" id="UP000005744"/>
    </source>
</evidence>
<dbReference type="CDD" id="cd00207">
    <property type="entry name" value="fer2"/>
    <property type="match status" value="1"/>
</dbReference>
<dbReference type="eggNOG" id="COG1018">
    <property type="taxonomic scope" value="Bacteria"/>
</dbReference>
<dbReference type="Gene3D" id="2.40.30.10">
    <property type="entry name" value="Translation factors"/>
    <property type="match status" value="1"/>
</dbReference>
<dbReference type="STRING" id="395493.BegalDRAFT_0247"/>
<dbReference type="InterPro" id="IPR001041">
    <property type="entry name" value="2Fe-2S_ferredoxin-type"/>
</dbReference>
<dbReference type="Gene3D" id="3.10.20.30">
    <property type="match status" value="1"/>
</dbReference>
<sequence length="337" mass="38278">MTYTVYLRPSNQHFYVEPQEPLLTAALKQHLLLPYSCRGGSCGACKAKLLSGQIDYLIPPSYKSQLAKDEILLCLATAQTDLEIASTLTQSTQGITDTKKMPCRVEKLQKLSEDVMQLWLKIPEHEALHFQAGQYLDILLNDGRKRSFSIASTVADLPLIELHIRRVNDGCFTQQVFDSLKVKDILRIELPLGAFFLRQDTQLPILFVAGGTGFAPVKAMIQQALAENRQREMIFYWGVRHQQDLYMHDTITQWAKDYPFIHYVPVLSEPLAEDQWQGKTGLVHEVVLQDIPHLMDYVVYASGPPVMVATAHQHFIARGLPATQFYSDPFEFAKDKK</sequence>
<feature type="domain" description="2Fe-2S ferredoxin-type" evidence="2">
    <location>
        <begin position="3"/>
        <end position="90"/>
    </location>
</feature>
<dbReference type="InterPro" id="IPR017927">
    <property type="entry name" value="FAD-bd_FR_type"/>
</dbReference>
<dbReference type="PANTHER" id="PTHR47354:SF5">
    <property type="entry name" value="PROTEIN RFBI"/>
    <property type="match status" value="1"/>
</dbReference>
<dbReference type="PROSITE" id="PS51384">
    <property type="entry name" value="FAD_FR"/>
    <property type="match status" value="1"/>
</dbReference>
<dbReference type="AlphaFoldDB" id="I3CC26"/>
<gene>
    <name evidence="4" type="ORF">BegalDRAFT_0247</name>
</gene>
<accession>I3CC26</accession>
<organism evidence="4 5">
    <name type="scientific">Beggiatoa alba B18LD</name>
    <dbReference type="NCBI Taxonomy" id="395493"/>
    <lineage>
        <taxon>Bacteria</taxon>
        <taxon>Pseudomonadati</taxon>
        <taxon>Pseudomonadota</taxon>
        <taxon>Gammaproteobacteria</taxon>
        <taxon>Thiotrichales</taxon>
        <taxon>Thiotrichaceae</taxon>
        <taxon>Beggiatoa</taxon>
    </lineage>
</organism>
<evidence type="ECO:0000259" key="2">
    <source>
        <dbReference type="PROSITE" id="PS51085"/>
    </source>
</evidence>
<dbReference type="GO" id="GO:0016491">
    <property type="term" value="F:oxidoreductase activity"/>
    <property type="evidence" value="ECO:0007669"/>
    <property type="project" value="InterPro"/>
</dbReference>
<dbReference type="PANTHER" id="PTHR47354">
    <property type="entry name" value="NADH OXIDOREDUCTASE HCR"/>
    <property type="match status" value="1"/>
</dbReference>
<dbReference type="InterPro" id="IPR039261">
    <property type="entry name" value="FNR_nucleotide-bd"/>
</dbReference>
<dbReference type="SUPFAM" id="SSF52343">
    <property type="entry name" value="Ferredoxin reductase-like, C-terminal NADP-linked domain"/>
    <property type="match status" value="1"/>
</dbReference>
<reference evidence="4 5" key="1">
    <citation type="submission" date="2011-11" db="EMBL/GenBank/DDBJ databases">
        <title>Improved High-Quality Draft sequence of Beggiatoa alba B18lD.</title>
        <authorList>
            <consortium name="US DOE Joint Genome Institute"/>
            <person name="Lucas S."/>
            <person name="Han J."/>
            <person name="Lapidus A."/>
            <person name="Cheng J.-F."/>
            <person name="Goodwin L."/>
            <person name="Pitluck S."/>
            <person name="Peters L."/>
            <person name="Mikhailova N."/>
            <person name="Held B."/>
            <person name="Detter J.C."/>
            <person name="Han C."/>
            <person name="Tapia R."/>
            <person name="Land M."/>
            <person name="Hauser L."/>
            <person name="Kyrpides N."/>
            <person name="Ivanova N."/>
            <person name="Pagani I."/>
            <person name="Samuel K."/>
            <person name="Teske A."/>
            <person name="Mueller J."/>
            <person name="Woyke T."/>
        </authorList>
    </citation>
    <scope>NUCLEOTIDE SEQUENCE [LARGE SCALE GENOMIC DNA]</scope>
    <source>
        <strain evidence="4 5">B18LD</strain>
    </source>
</reference>
<dbReference type="PRINTS" id="PR00371">
    <property type="entry name" value="FPNCR"/>
</dbReference>